<organism evidence="3 4">
    <name type="scientific">Symmachiella dynata</name>
    <dbReference type="NCBI Taxonomy" id="2527995"/>
    <lineage>
        <taxon>Bacteria</taxon>
        <taxon>Pseudomonadati</taxon>
        <taxon>Planctomycetota</taxon>
        <taxon>Planctomycetia</taxon>
        <taxon>Planctomycetales</taxon>
        <taxon>Planctomycetaceae</taxon>
        <taxon>Symmachiella</taxon>
    </lineage>
</organism>
<evidence type="ECO:0000259" key="2">
    <source>
        <dbReference type="PROSITE" id="PS50110"/>
    </source>
</evidence>
<evidence type="ECO:0000313" key="3">
    <source>
        <dbReference type="EMBL" id="QDU43499.1"/>
    </source>
</evidence>
<name>A0A517ZLW3_9PLAN</name>
<evidence type="ECO:0000313" key="4">
    <source>
        <dbReference type="Proteomes" id="UP000319383"/>
    </source>
</evidence>
<dbReference type="Proteomes" id="UP000319383">
    <property type="component" value="Chromosome"/>
</dbReference>
<dbReference type="PROSITE" id="PS50110">
    <property type="entry name" value="RESPONSE_REGULATORY"/>
    <property type="match status" value="1"/>
</dbReference>
<dbReference type="RefSeq" id="WP_231962578.1">
    <property type="nucleotide sequence ID" value="NZ_CAXBED010000515.1"/>
</dbReference>
<gene>
    <name evidence="3" type="primary">rcp1_3</name>
    <name evidence="3" type="ORF">Mal52_19750</name>
</gene>
<dbReference type="SUPFAM" id="SSF52172">
    <property type="entry name" value="CheY-like"/>
    <property type="match status" value="1"/>
</dbReference>
<feature type="modified residue" description="4-aspartylphosphate" evidence="1">
    <location>
        <position position="171"/>
    </location>
</feature>
<evidence type="ECO:0000256" key="1">
    <source>
        <dbReference type="PROSITE-ProRule" id="PRU00169"/>
    </source>
</evidence>
<dbReference type="PANTHER" id="PTHR44520:SF2">
    <property type="entry name" value="RESPONSE REGULATOR RCP1"/>
    <property type="match status" value="1"/>
</dbReference>
<protein>
    <submittedName>
        <fullName evidence="3">Response regulator rcp1</fullName>
    </submittedName>
</protein>
<dbReference type="InterPro" id="IPR011006">
    <property type="entry name" value="CheY-like_superfamily"/>
</dbReference>
<dbReference type="CDD" id="cd17557">
    <property type="entry name" value="REC_Rcp-like"/>
    <property type="match status" value="1"/>
</dbReference>
<dbReference type="SMART" id="SM00448">
    <property type="entry name" value="REC"/>
    <property type="match status" value="1"/>
</dbReference>
<sequence length="251" mass="29167">MSNQRSLLRHLIFSELKRVRIDGRRQSLTTLIVDVLEREGFRLSREPSLEDMKWLLWQVFRIPHWVLSPIMDDPSIDELDPLFADNSYDSEFQSQVAHDDSIAQKPTTARPMEILMVEDSLTFARITMMALRQGKVEHRLTWLTDGQEALEFLHQCGKYRHSPRPDLILLDLGLPKIDGRKVLADIKSDDKLRCIPVVVMTVSTSEEDRLESERLEVEAYLTKPVDLGKFLELVSDLREFWHEDMIVPTIG</sequence>
<dbReference type="KEGG" id="sdyn:Mal52_19750"/>
<dbReference type="InterPro" id="IPR052893">
    <property type="entry name" value="TCS_response_regulator"/>
</dbReference>
<proteinExistence type="predicted"/>
<dbReference type="InterPro" id="IPR001789">
    <property type="entry name" value="Sig_transdc_resp-reg_receiver"/>
</dbReference>
<dbReference type="AlphaFoldDB" id="A0A517ZLW3"/>
<dbReference type="GO" id="GO:0000160">
    <property type="term" value="P:phosphorelay signal transduction system"/>
    <property type="evidence" value="ECO:0007669"/>
    <property type="project" value="InterPro"/>
</dbReference>
<feature type="domain" description="Response regulatory" evidence="2">
    <location>
        <begin position="113"/>
        <end position="238"/>
    </location>
</feature>
<keyword evidence="1" id="KW-0597">Phosphoprotein</keyword>
<keyword evidence="4" id="KW-1185">Reference proteome</keyword>
<accession>A0A517ZLW3</accession>
<dbReference type="PANTHER" id="PTHR44520">
    <property type="entry name" value="RESPONSE REGULATOR RCP1-RELATED"/>
    <property type="match status" value="1"/>
</dbReference>
<dbReference type="EMBL" id="CP036276">
    <property type="protein sequence ID" value="QDU43499.1"/>
    <property type="molecule type" value="Genomic_DNA"/>
</dbReference>
<dbReference type="Pfam" id="PF00072">
    <property type="entry name" value="Response_reg"/>
    <property type="match status" value="1"/>
</dbReference>
<dbReference type="Gene3D" id="3.40.50.2300">
    <property type="match status" value="1"/>
</dbReference>
<reference evidence="3 4" key="1">
    <citation type="submission" date="2019-02" db="EMBL/GenBank/DDBJ databases">
        <title>Deep-cultivation of Planctomycetes and their phenomic and genomic characterization uncovers novel biology.</title>
        <authorList>
            <person name="Wiegand S."/>
            <person name="Jogler M."/>
            <person name="Boedeker C."/>
            <person name="Pinto D."/>
            <person name="Vollmers J."/>
            <person name="Rivas-Marin E."/>
            <person name="Kohn T."/>
            <person name="Peeters S.H."/>
            <person name="Heuer A."/>
            <person name="Rast P."/>
            <person name="Oberbeckmann S."/>
            <person name="Bunk B."/>
            <person name="Jeske O."/>
            <person name="Meyerdierks A."/>
            <person name="Storesund J.E."/>
            <person name="Kallscheuer N."/>
            <person name="Luecker S."/>
            <person name="Lage O.M."/>
            <person name="Pohl T."/>
            <person name="Merkel B.J."/>
            <person name="Hornburger P."/>
            <person name="Mueller R.-W."/>
            <person name="Bruemmer F."/>
            <person name="Labrenz M."/>
            <person name="Spormann A.M."/>
            <person name="Op den Camp H."/>
            <person name="Overmann J."/>
            <person name="Amann R."/>
            <person name="Jetten M.S.M."/>
            <person name="Mascher T."/>
            <person name="Medema M.H."/>
            <person name="Devos D.P."/>
            <person name="Kaster A.-K."/>
            <person name="Ovreas L."/>
            <person name="Rohde M."/>
            <person name="Galperin M.Y."/>
            <person name="Jogler C."/>
        </authorList>
    </citation>
    <scope>NUCLEOTIDE SEQUENCE [LARGE SCALE GENOMIC DNA]</scope>
    <source>
        <strain evidence="3 4">Mal52</strain>
    </source>
</reference>